<feature type="compositionally biased region" description="Pro residues" evidence="1">
    <location>
        <begin position="10"/>
        <end position="20"/>
    </location>
</feature>
<proteinExistence type="predicted"/>
<protein>
    <recommendedName>
        <fullName evidence="5">Integral membrane protein</fullName>
    </recommendedName>
</protein>
<dbReference type="RefSeq" id="WP_087926394.1">
    <property type="nucleotide sequence ID" value="NZ_CP021744.1"/>
</dbReference>
<sequence>MSTSLRAGSPPNPTGIPVPTAPADPVKALLQHHRELCARAVDPLEIAAVLEARGAVDHTAAACRHRDLFSLAEELYARGRAVETAPTGPAGTGSALRGAPRSGGSPLGSLLRGGLLRGGLLLGDPPHGGAPRGAGEQLSPPRPAAEPEAATPFQDGAAGGLPYGRPGRGEAWDGGPPQGGSWRGVRPHGAASYGESWDGEVPHGGSWDGGLSHGGSWDGGLSHGGSSDGGPAHGGSWDGVPPYGGSWRGVPPHDRSPHGLPPRRDDTPAGPGARRPGPGLPQPLCPPSPPCHPPGTYRWRAARWLAGLWLVAYGLVGDRLLAALLAGRPVRELAGSAGLSGVLSAAVPTALALACAAASAAWSARWFTVRVRRALLGSRTLAEFRARVRPVPVLATAFHLAALAALLAAGHAALRGTVHPGPLTAVTALGGLLFVARLAASRGLGRAAAVAALAAGAAEATALLGALLAPDDGPLRPLTALAAAHGPAAVPLVACTAPAVALLACALPALTRASAHRSGVAAAAVGTPAAPHVSAAPADPAAPGEPHTPVRGASKMTVHPIRTAGREGGRDR</sequence>
<feature type="compositionally biased region" description="Gly residues" evidence="1">
    <location>
        <begin position="206"/>
        <end position="237"/>
    </location>
</feature>
<keyword evidence="2" id="KW-0472">Membrane</keyword>
<evidence type="ECO:0000256" key="2">
    <source>
        <dbReference type="SAM" id="Phobius"/>
    </source>
</evidence>
<name>A0A1Z2L169_9ACTN</name>
<feature type="transmembrane region" description="Helical" evidence="2">
    <location>
        <begin position="345"/>
        <end position="367"/>
    </location>
</feature>
<dbReference type="EMBL" id="CP021744">
    <property type="protein sequence ID" value="ARZ68028.1"/>
    <property type="molecule type" value="Genomic_DNA"/>
</dbReference>
<feature type="compositionally biased region" description="Pro residues" evidence="1">
    <location>
        <begin position="278"/>
        <end position="289"/>
    </location>
</feature>
<feature type="region of interest" description="Disordered" evidence="1">
    <location>
        <begin position="1"/>
        <end position="20"/>
    </location>
</feature>
<dbReference type="KEGG" id="salj:SMD11_2379"/>
<keyword evidence="2" id="KW-0812">Transmembrane</keyword>
<feature type="compositionally biased region" description="Basic and acidic residues" evidence="1">
    <location>
        <begin position="251"/>
        <end position="267"/>
    </location>
</feature>
<evidence type="ECO:0000256" key="1">
    <source>
        <dbReference type="SAM" id="MobiDB-lite"/>
    </source>
</evidence>
<feature type="region of interest" description="Disordered" evidence="1">
    <location>
        <begin position="84"/>
        <end position="289"/>
    </location>
</feature>
<feature type="compositionally biased region" description="Low complexity" evidence="1">
    <location>
        <begin position="97"/>
        <end position="114"/>
    </location>
</feature>
<dbReference type="AlphaFoldDB" id="A0A1Z2L169"/>
<feature type="transmembrane region" description="Helical" evidence="2">
    <location>
        <begin position="488"/>
        <end position="510"/>
    </location>
</feature>
<feature type="transmembrane region" description="Helical" evidence="2">
    <location>
        <begin position="388"/>
        <end position="409"/>
    </location>
</feature>
<feature type="transmembrane region" description="Helical" evidence="2">
    <location>
        <begin position="304"/>
        <end position="325"/>
    </location>
</feature>
<feature type="compositionally biased region" description="Low complexity" evidence="1">
    <location>
        <begin position="268"/>
        <end position="277"/>
    </location>
</feature>
<feature type="transmembrane region" description="Helical" evidence="2">
    <location>
        <begin position="421"/>
        <end position="440"/>
    </location>
</feature>
<evidence type="ECO:0008006" key="5">
    <source>
        <dbReference type="Google" id="ProtNLM"/>
    </source>
</evidence>
<gene>
    <name evidence="3" type="ORF">SMD11_2379</name>
</gene>
<feature type="region of interest" description="Disordered" evidence="1">
    <location>
        <begin position="531"/>
        <end position="572"/>
    </location>
</feature>
<feature type="compositionally biased region" description="Low complexity" evidence="1">
    <location>
        <begin position="531"/>
        <end position="545"/>
    </location>
</feature>
<dbReference type="Proteomes" id="UP000195755">
    <property type="component" value="Chromosome"/>
</dbReference>
<accession>A0A1Z2L169</accession>
<evidence type="ECO:0000313" key="4">
    <source>
        <dbReference type="Proteomes" id="UP000195755"/>
    </source>
</evidence>
<organism evidence="3 4">
    <name type="scientific">Streptomyces albireticuli</name>
    <dbReference type="NCBI Taxonomy" id="1940"/>
    <lineage>
        <taxon>Bacteria</taxon>
        <taxon>Bacillati</taxon>
        <taxon>Actinomycetota</taxon>
        <taxon>Actinomycetes</taxon>
        <taxon>Kitasatosporales</taxon>
        <taxon>Streptomycetaceae</taxon>
        <taxon>Streptomyces</taxon>
    </lineage>
</organism>
<reference evidence="3 4" key="1">
    <citation type="submission" date="2017-06" db="EMBL/GenBank/DDBJ databases">
        <title>Streptomyces albireticuli Genome sequencing and assembly.</title>
        <authorList>
            <person name="Wang Y."/>
            <person name="Du B."/>
            <person name="Ding Y."/>
            <person name="Liu H."/>
            <person name="Hou Q."/>
            <person name="Liu K."/>
            <person name="Yao L."/>
            <person name="Wang C."/>
        </authorList>
    </citation>
    <scope>NUCLEOTIDE SEQUENCE [LARGE SCALE GENOMIC DNA]</scope>
    <source>
        <strain evidence="3 4">MDJK11</strain>
    </source>
</reference>
<evidence type="ECO:0000313" key="3">
    <source>
        <dbReference type="EMBL" id="ARZ68028.1"/>
    </source>
</evidence>
<keyword evidence="2" id="KW-1133">Transmembrane helix</keyword>
<feature type="transmembrane region" description="Helical" evidence="2">
    <location>
        <begin position="447"/>
        <end position="468"/>
    </location>
</feature>